<gene>
    <name evidence="2" type="ORF">ACFQZ7_12925</name>
</gene>
<dbReference type="SUPFAM" id="SSF51735">
    <property type="entry name" value="NAD(P)-binding Rossmann-fold domains"/>
    <property type="match status" value="1"/>
</dbReference>
<dbReference type="InterPro" id="IPR011032">
    <property type="entry name" value="GroES-like_sf"/>
</dbReference>
<dbReference type="SUPFAM" id="SSF50129">
    <property type="entry name" value="GroES-like"/>
    <property type="match status" value="1"/>
</dbReference>
<comment type="caution">
    <text evidence="2">The sequence shown here is derived from an EMBL/GenBank/DDBJ whole genome shotgun (WGS) entry which is preliminary data.</text>
</comment>
<dbReference type="RefSeq" id="WP_137637343.1">
    <property type="nucleotide sequence ID" value="NZ_BJDN01000007.1"/>
</dbReference>
<dbReference type="PANTHER" id="PTHR43677">
    <property type="entry name" value="SHORT-CHAIN DEHYDROGENASE/REDUCTASE"/>
    <property type="match status" value="1"/>
</dbReference>
<name>A0ABW3EEN2_9LACO</name>
<dbReference type="SMART" id="SM00829">
    <property type="entry name" value="PKS_ER"/>
    <property type="match status" value="1"/>
</dbReference>
<organism evidence="2 3">
    <name type="scientific">Loigolactobacillus binensis</name>
    <dbReference type="NCBI Taxonomy" id="2559922"/>
    <lineage>
        <taxon>Bacteria</taxon>
        <taxon>Bacillati</taxon>
        <taxon>Bacillota</taxon>
        <taxon>Bacilli</taxon>
        <taxon>Lactobacillales</taxon>
        <taxon>Lactobacillaceae</taxon>
        <taxon>Loigolactobacillus</taxon>
    </lineage>
</organism>
<evidence type="ECO:0000259" key="1">
    <source>
        <dbReference type="SMART" id="SM00829"/>
    </source>
</evidence>
<dbReference type="PANTHER" id="PTHR43677:SF1">
    <property type="entry name" value="ACRYLYL-COA REDUCTASE ACUI-RELATED"/>
    <property type="match status" value="1"/>
</dbReference>
<dbReference type="InterPro" id="IPR013149">
    <property type="entry name" value="ADH-like_C"/>
</dbReference>
<evidence type="ECO:0000313" key="3">
    <source>
        <dbReference type="Proteomes" id="UP001597104"/>
    </source>
</evidence>
<dbReference type="NCBIfam" id="TIGR02823">
    <property type="entry name" value="oxido_YhdH"/>
    <property type="match status" value="1"/>
</dbReference>
<dbReference type="InterPro" id="IPR051397">
    <property type="entry name" value="Zn-ADH-like_protein"/>
</dbReference>
<feature type="domain" description="Enoyl reductase (ER)" evidence="1">
    <location>
        <begin position="14"/>
        <end position="326"/>
    </location>
</feature>
<reference evidence="3" key="1">
    <citation type="journal article" date="2019" name="Int. J. Syst. Evol. Microbiol.">
        <title>The Global Catalogue of Microorganisms (GCM) 10K type strain sequencing project: providing services to taxonomists for standard genome sequencing and annotation.</title>
        <authorList>
            <consortium name="The Broad Institute Genomics Platform"/>
            <consortium name="The Broad Institute Genome Sequencing Center for Infectious Disease"/>
            <person name="Wu L."/>
            <person name="Ma J."/>
        </authorList>
    </citation>
    <scope>NUCLEOTIDE SEQUENCE [LARGE SCALE GENOMIC DNA]</scope>
    <source>
        <strain evidence="3">CCM 8925</strain>
    </source>
</reference>
<dbReference type="CDD" id="cd05280">
    <property type="entry name" value="MDR_yhdh_yhfp"/>
    <property type="match status" value="1"/>
</dbReference>
<dbReference type="InterPro" id="IPR013154">
    <property type="entry name" value="ADH-like_N"/>
</dbReference>
<evidence type="ECO:0000313" key="2">
    <source>
        <dbReference type="EMBL" id="MFD0898617.1"/>
    </source>
</evidence>
<dbReference type="EMBL" id="JBHTIO010000057">
    <property type="protein sequence ID" value="MFD0898617.1"/>
    <property type="molecule type" value="Genomic_DNA"/>
</dbReference>
<protein>
    <submittedName>
        <fullName evidence="2">YhdH/YhfP family quinone oxidoreductase</fullName>
    </submittedName>
</protein>
<dbReference type="InterPro" id="IPR014188">
    <property type="entry name" value="Acrylyl-CoA_reductase_AcuI"/>
</dbReference>
<dbReference type="InterPro" id="IPR036291">
    <property type="entry name" value="NAD(P)-bd_dom_sf"/>
</dbReference>
<dbReference type="InterPro" id="IPR020843">
    <property type="entry name" value="ER"/>
</dbReference>
<proteinExistence type="predicted"/>
<dbReference type="Pfam" id="PF08240">
    <property type="entry name" value="ADH_N"/>
    <property type="match status" value="1"/>
</dbReference>
<keyword evidence="3" id="KW-1185">Reference proteome</keyword>
<sequence length="328" mass="34845">MNYQALELHLEQDQVRPTFVHRQLPELAANQVSVKVAYSTINYKDALTLNPRSGVLRQYPQIPGIDAAGTVVASTSAAFAIGQKVLLTGFDFGISWPGGYAEYLTVPAAWLVPLPTLLTLAAAMWYGTAGFTAALSVQTLLQAQLPQNAPLLITGGTGGVGGWATAMLHQLGYTELTVVSRNSAAGDYLRQLGASHVISANELAAQQPKPLQKQKFAGAIDAVGGSLLAAILPQISYNGVVALSGNAGGNQLTTTTLPFILRNIQLQGIDSVAYPATKRRAIWQHLATDFQPANAALLQQNTVTFSQLPSALSHFIGTPHYGRTLVQF</sequence>
<dbReference type="Proteomes" id="UP001597104">
    <property type="component" value="Unassembled WGS sequence"/>
</dbReference>
<dbReference type="Pfam" id="PF00107">
    <property type="entry name" value="ADH_zinc_N"/>
    <property type="match status" value="1"/>
</dbReference>
<dbReference type="Gene3D" id="3.40.50.720">
    <property type="entry name" value="NAD(P)-binding Rossmann-like Domain"/>
    <property type="match status" value="1"/>
</dbReference>
<dbReference type="Gene3D" id="3.90.180.10">
    <property type="entry name" value="Medium-chain alcohol dehydrogenases, catalytic domain"/>
    <property type="match status" value="1"/>
</dbReference>
<accession>A0ABW3EEN2</accession>